<keyword evidence="2" id="KW-0812">Transmembrane</keyword>
<name>E2SAI2_9ACTN</name>
<dbReference type="EMBL" id="ACLF03000003">
    <property type="protein sequence ID" value="EFQ84256.1"/>
    <property type="molecule type" value="Genomic_DNA"/>
</dbReference>
<accession>E2SAI2</accession>
<keyword evidence="2" id="KW-0472">Membrane</keyword>
<comment type="caution">
    <text evidence="3">The sequence shown here is derived from an EMBL/GenBank/DDBJ whole genome shotgun (WGS) entry which is preliminary data.</text>
</comment>
<protein>
    <recommendedName>
        <fullName evidence="5">Tat pathway signal sequence domain protein</fullName>
    </recommendedName>
</protein>
<feature type="region of interest" description="Disordered" evidence="1">
    <location>
        <begin position="1"/>
        <end position="21"/>
    </location>
</feature>
<proteinExistence type="predicted"/>
<gene>
    <name evidence="3" type="ORF">HMPREF0063_10972</name>
</gene>
<dbReference type="HOGENOM" id="CLU_155038_0_0_11"/>
<feature type="transmembrane region" description="Helical" evidence="2">
    <location>
        <begin position="79"/>
        <end position="98"/>
    </location>
</feature>
<keyword evidence="2" id="KW-1133">Transmembrane helix</keyword>
<feature type="transmembrane region" description="Helical" evidence="2">
    <location>
        <begin position="26"/>
        <end position="43"/>
    </location>
</feature>
<evidence type="ECO:0000256" key="2">
    <source>
        <dbReference type="SAM" id="Phobius"/>
    </source>
</evidence>
<evidence type="ECO:0000313" key="3">
    <source>
        <dbReference type="EMBL" id="EFQ84256.1"/>
    </source>
</evidence>
<feature type="transmembrane region" description="Helical" evidence="2">
    <location>
        <begin position="55"/>
        <end position="72"/>
    </location>
</feature>
<evidence type="ECO:0000256" key="1">
    <source>
        <dbReference type="SAM" id="MobiDB-lite"/>
    </source>
</evidence>
<dbReference type="eggNOG" id="ENOG5032WJ1">
    <property type="taxonomic scope" value="Bacteria"/>
</dbReference>
<reference evidence="3" key="1">
    <citation type="submission" date="2010-08" db="EMBL/GenBank/DDBJ databases">
        <authorList>
            <person name="Muzny D."/>
            <person name="Qin X."/>
            <person name="Buhay C."/>
            <person name="Dugan-Rocha S."/>
            <person name="Ding Y."/>
            <person name="Chen G."/>
            <person name="Hawes A."/>
            <person name="Holder M."/>
            <person name="Jhangiani S."/>
            <person name="Johnson A."/>
            <person name="Khan Z."/>
            <person name="Li Z."/>
            <person name="Liu W."/>
            <person name="Liu X."/>
            <person name="Perez L."/>
            <person name="Shen H."/>
            <person name="Wang Q."/>
            <person name="Watt J."/>
            <person name="Xi L."/>
            <person name="Xin Y."/>
            <person name="Zhou J."/>
            <person name="Deng J."/>
            <person name="Jiang H."/>
            <person name="Liu Y."/>
            <person name="Qu J."/>
            <person name="Song X.-Z."/>
            <person name="Zhang L."/>
            <person name="Villasana D."/>
            <person name="Johnson A."/>
            <person name="Liu J."/>
            <person name="Liyanage D."/>
            <person name="Lorensuhewa L."/>
            <person name="Robinson T."/>
            <person name="Song A."/>
            <person name="Song B.-B."/>
            <person name="Dinh H."/>
            <person name="Thornton R."/>
            <person name="Coyle M."/>
            <person name="Francisco L."/>
            <person name="Jackson L."/>
            <person name="Javaid M."/>
            <person name="Korchina V."/>
            <person name="Kovar C."/>
            <person name="Mata R."/>
            <person name="Mathew T."/>
            <person name="Ngo R."/>
            <person name="Nguyen L."/>
            <person name="Nguyen N."/>
            <person name="Okwuonu G."/>
            <person name="Ongeri F."/>
            <person name="Pham C."/>
            <person name="Simmons D."/>
            <person name="Wilczek-Boney K."/>
            <person name="Hale W."/>
            <person name="Jakkamsetti A."/>
            <person name="Pham P."/>
            <person name="Ruth R."/>
            <person name="San Lucas F."/>
            <person name="Warren J."/>
            <person name="Zhang J."/>
            <person name="Zhao Z."/>
            <person name="Zhou C."/>
            <person name="Zhu D."/>
            <person name="Lee S."/>
            <person name="Bess C."/>
            <person name="Blankenburg K."/>
            <person name="Forbes L."/>
            <person name="Fu Q."/>
            <person name="Gubbala S."/>
            <person name="Hirani K."/>
            <person name="Jayaseelan J.C."/>
            <person name="Lara F."/>
            <person name="Munidasa M."/>
            <person name="Palculict T."/>
            <person name="Patil S."/>
            <person name="Pu L.-L."/>
            <person name="Saada N."/>
            <person name="Tang L."/>
            <person name="Weissenberger G."/>
            <person name="Zhu Y."/>
            <person name="Hemphill L."/>
            <person name="Shang Y."/>
            <person name="Youmans B."/>
            <person name="Ayvaz T."/>
            <person name="Ross M."/>
            <person name="Santibanez J."/>
            <person name="Aqrawi P."/>
            <person name="Gross S."/>
            <person name="Joshi V."/>
            <person name="Fowler G."/>
            <person name="Nazareth L."/>
            <person name="Reid J."/>
            <person name="Worley K."/>
            <person name="Petrosino J."/>
            <person name="Highlander S."/>
            <person name="Gibbs R."/>
        </authorList>
    </citation>
    <scope>NUCLEOTIDE SEQUENCE [LARGE SCALE GENOMIC DNA]</scope>
    <source>
        <strain evidence="3">DSM 15272</strain>
    </source>
</reference>
<dbReference type="Proteomes" id="UP000003111">
    <property type="component" value="Unassembled WGS sequence"/>
</dbReference>
<dbReference type="AlphaFoldDB" id="E2SAI2"/>
<evidence type="ECO:0008006" key="5">
    <source>
        <dbReference type="Google" id="ProtNLM"/>
    </source>
</evidence>
<organism evidence="3 4">
    <name type="scientific">Aeromicrobium marinum DSM 15272</name>
    <dbReference type="NCBI Taxonomy" id="585531"/>
    <lineage>
        <taxon>Bacteria</taxon>
        <taxon>Bacillati</taxon>
        <taxon>Actinomycetota</taxon>
        <taxon>Actinomycetes</taxon>
        <taxon>Propionibacteriales</taxon>
        <taxon>Nocardioidaceae</taxon>
        <taxon>Aeromicrobium</taxon>
    </lineage>
</organism>
<evidence type="ECO:0000313" key="4">
    <source>
        <dbReference type="Proteomes" id="UP000003111"/>
    </source>
</evidence>
<keyword evidence="4" id="KW-1185">Reference proteome</keyword>
<dbReference type="RefSeq" id="WP_007077994.1">
    <property type="nucleotide sequence ID" value="NZ_CM001024.1"/>
</dbReference>
<feature type="compositionally biased region" description="Polar residues" evidence="1">
    <location>
        <begin position="1"/>
        <end position="17"/>
    </location>
</feature>
<dbReference type="STRING" id="585531.HMPREF0063_10972"/>
<sequence length="136" mass="13629">MSSSGLTGASTRTTTRQPIHPGRKRLGAATALVMVGSFMPWVSTQLGNLSGAGGPGIWTFYAAMLGLGGALLPLRRLAALQAAIVAGVAVALPVWQLARIVDTVGFGGWMPGPGIVLVLGGGVLAGVAAVQLAREA</sequence>
<feature type="transmembrane region" description="Helical" evidence="2">
    <location>
        <begin position="110"/>
        <end position="133"/>
    </location>
</feature>